<dbReference type="InterPro" id="IPR001789">
    <property type="entry name" value="Sig_transdc_resp-reg_receiver"/>
</dbReference>
<dbReference type="Gene3D" id="1.10.10.10">
    <property type="entry name" value="Winged helix-like DNA-binding domain superfamily/Winged helix DNA-binding domain"/>
    <property type="match status" value="1"/>
</dbReference>
<dbReference type="InterPro" id="IPR036388">
    <property type="entry name" value="WH-like_DNA-bd_sf"/>
</dbReference>
<evidence type="ECO:0000256" key="5">
    <source>
        <dbReference type="ARBA" id="ARBA00023163"/>
    </source>
</evidence>
<feature type="modified residue" description="4-aspartylphosphate" evidence="6">
    <location>
        <position position="52"/>
    </location>
</feature>
<dbReference type="Pfam" id="PF00486">
    <property type="entry name" value="Trans_reg_C"/>
    <property type="match status" value="1"/>
</dbReference>
<name>A0A4S3JYI7_9GAMM</name>
<keyword evidence="3" id="KW-0805">Transcription regulation</keyword>
<dbReference type="InterPro" id="IPR039420">
    <property type="entry name" value="WalR-like"/>
</dbReference>
<evidence type="ECO:0000256" key="7">
    <source>
        <dbReference type="PROSITE-ProRule" id="PRU01091"/>
    </source>
</evidence>
<protein>
    <submittedName>
        <fullName evidence="10">Two-component system OmpR family response regulator</fullName>
    </submittedName>
</protein>
<dbReference type="GO" id="GO:0032993">
    <property type="term" value="C:protein-DNA complex"/>
    <property type="evidence" value="ECO:0007669"/>
    <property type="project" value="TreeGrafter"/>
</dbReference>
<keyword evidence="11" id="KW-1185">Reference proteome</keyword>
<keyword evidence="2" id="KW-0902">Two-component regulatory system</keyword>
<dbReference type="Gene3D" id="6.10.250.690">
    <property type="match status" value="1"/>
</dbReference>
<evidence type="ECO:0000313" key="10">
    <source>
        <dbReference type="EMBL" id="TDU28135.1"/>
    </source>
</evidence>
<dbReference type="SMART" id="SM00862">
    <property type="entry name" value="Trans_reg_C"/>
    <property type="match status" value="1"/>
</dbReference>
<organism evidence="10 11">
    <name type="scientific">Panacagrimonas perspica</name>
    <dbReference type="NCBI Taxonomy" id="381431"/>
    <lineage>
        <taxon>Bacteria</taxon>
        <taxon>Pseudomonadati</taxon>
        <taxon>Pseudomonadota</taxon>
        <taxon>Gammaproteobacteria</taxon>
        <taxon>Nevskiales</taxon>
        <taxon>Nevskiaceae</taxon>
        <taxon>Panacagrimonas</taxon>
    </lineage>
</organism>
<dbReference type="InterPro" id="IPR011006">
    <property type="entry name" value="CheY-like_superfamily"/>
</dbReference>
<dbReference type="GO" id="GO:0005829">
    <property type="term" value="C:cytosol"/>
    <property type="evidence" value="ECO:0007669"/>
    <property type="project" value="TreeGrafter"/>
</dbReference>
<gene>
    <name evidence="10" type="ORF">DFR24_2500</name>
</gene>
<sequence length="232" mass="25657">MQTILVVDDDAGIREVVCFALRKAGYNTVAAEDGAQALEKFAAERPALIVLDILMPELEGTEVCRRIRASETGRSTPIVFLSSKDDEVDRIVGLELGGDDYLSKPFSPRELVARVRAILRRSGPPAGEPATAPARLRHGRLALDGDQYKAFWDDQELVLTLTEFGILKTLLARPGKVCRREHLMDHAYELHKVVSDRTIDSHVRRVRAKFAALGVDPIETMHGIGYKLGPCT</sequence>
<dbReference type="SUPFAM" id="SSF46894">
    <property type="entry name" value="C-terminal effector domain of the bipartite response regulators"/>
    <property type="match status" value="1"/>
</dbReference>
<dbReference type="PROSITE" id="PS50110">
    <property type="entry name" value="RESPONSE_REGULATORY"/>
    <property type="match status" value="1"/>
</dbReference>
<evidence type="ECO:0000259" key="8">
    <source>
        <dbReference type="PROSITE" id="PS50110"/>
    </source>
</evidence>
<evidence type="ECO:0000256" key="4">
    <source>
        <dbReference type="ARBA" id="ARBA00023125"/>
    </source>
</evidence>
<proteinExistence type="predicted"/>
<dbReference type="SUPFAM" id="SSF52172">
    <property type="entry name" value="CheY-like"/>
    <property type="match status" value="1"/>
</dbReference>
<dbReference type="GO" id="GO:0000976">
    <property type="term" value="F:transcription cis-regulatory region binding"/>
    <property type="evidence" value="ECO:0007669"/>
    <property type="project" value="TreeGrafter"/>
</dbReference>
<keyword evidence="5" id="KW-0804">Transcription</keyword>
<accession>A0A4S3JYI7</accession>
<evidence type="ECO:0000256" key="2">
    <source>
        <dbReference type="ARBA" id="ARBA00023012"/>
    </source>
</evidence>
<evidence type="ECO:0000256" key="1">
    <source>
        <dbReference type="ARBA" id="ARBA00022553"/>
    </source>
</evidence>
<dbReference type="FunFam" id="3.40.50.2300:FF:000001">
    <property type="entry name" value="DNA-binding response regulator PhoB"/>
    <property type="match status" value="1"/>
</dbReference>
<dbReference type="Gene3D" id="3.40.50.2300">
    <property type="match status" value="1"/>
</dbReference>
<evidence type="ECO:0000256" key="3">
    <source>
        <dbReference type="ARBA" id="ARBA00023015"/>
    </source>
</evidence>
<dbReference type="RefSeq" id="WP_133881719.1">
    <property type="nucleotide sequence ID" value="NZ_MWIN01000044.1"/>
</dbReference>
<feature type="domain" description="OmpR/PhoB-type" evidence="9">
    <location>
        <begin position="133"/>
        <end position="230"/>
    </location>
</feature>
<dbReference type="GO" id="GO:0006355">
    <property type="term" value="P:regulation of DNA-templated transcription"/>
    <property type="evidence" value="ECO:0007669"/>
    <property type="project" value="InterPro"/>
</dbReference>
<dbReference type="PANTHER" id="PTHR48111">
    <property type="entry name" value="REGULATOR OF RPOS"/>
    <property type="match status" value="1"/>
</dbReference>
<dbReference type="InterPro" id="IPR001867">
    <property type="entry name" value="OmpR/PhoB-type_DNA-bd"/>
</dbReference>
<dbReference type="AlphaFoldDB" id="A0A4S3JYI7"/>
<comment type="caution">
    <text evidence="10">The sequence shown here is derived from an EMBL/GenBank/DDBJ whole genome shotgun (WGS) entry which is preliminary data.</text>
</comment>
<feature type="DNA-binding region" description="OmpR/PhoB-type" evidence="7">
    <location>
        <begin position="133"/>
        <end position="230"/>
    </location>
</feature>
<keyword evidence="4 7" id="KW-0238">DNA-binding</keyword>
<dbReference type="SMART" id="SM00448">
    <property type="entry name" value="REC"/>
    <property type="match status" value="1"/>
</dbReference>
<dbReference type="OrthoDB" id="9802426at2"/>
<evidence type="ECO:0000259" key="9">
    <source>
        <dbReference type="PROSITE" id="PS51755"/>
    </source>
</evidence>
<dbReference type="Proteomes" id="UP000295341">
    <property type="component" value="Unassembled WGS sequence"/>
</dbReference>
<dbReference type="Pfam" id="PF00072">
    <property type="entry name" value="Response_reg"/>
    <property type="match status" value="1"/>
</dbReference>
<dbReference type="InterPro" id="IPR016032">
    <property type="entry name" value="Sig_transdc_resp-reg_C-effctor"/>
</dbReference>
<dbReference type="PROSITE" id="PS51755">
    <property type="entry name" value="OMPR_PHOB"/>
    <property type="match status" value="1"/>
</dbReference>
<dbReference type="CDD" id="cd00383">
    <property type="entry name" value="trans_reg_C"/>
    <property type="match status" value="1"/>
</dbReference>
<evidence type="ECO:0000256" key="6">
    <source>
        <dbReference type="PROSITE-ProRule" id="PRU00169"/>
    </source>
</evidence>
<dbReference type="PANTHER" id="PTHR48111:SF59">
    <property type="entry name" value="TRANSCRIPTIONAL REGULATORY PROTEIN BAER"/>
    <property type="match status" value="1"/>
</dbReference>
<reference evidence="10 11" key="1">
    <citation type="submission" date="2019-03" db="EMBL/GenBank/DDBJ databases">
        <title>Genomic Encyclopedia of Type Strains, Phase IV (KMG-IV): sequencing the most valuable type-strain genomes for metagenomic binning, comparative biology and taxonomic classification.</title>
        <authorList>
            <person name="Goeker M."/>
        </authorList>
    </citation>
    <scope>NUCLEOTIDE SEQUENCE [LARGE SCALE GENOMIC DNA]</scope>
    <source>
        <strain evidence="10 11">DSM 26377</strain>
    </source>
</reference>
<feature type="domain" description="Response regulatory" evidence="8">
    <location>
        <begin position="3"/>
        <end position="119"/>
    </location>
</feature>
<dbReference type="GO" id="GO:0000156">
    <property type="term" value="F:phosphorelay response regulator activity"/>
    <property type="evidence" value="ECO:0007669"/>
    <property type="project" value="TreeGrafter"/>
</dbReference>
<keyword evidence="1 6" id="KW-0597">Phosphoprotein</keyword>
<evidence type="ECO:0000313" key="11">
    <source>
        <dbReference type="Proteomes" id="UP000295341"/>
    </source>
</evidence>
<dbReference type="EMBL" id="SOBT01000009">
    <property type="protein sequence ID" value="TDU28135.1"/>
    <property type="molecule type" value="Genomic_DNA"/>
</dbReference>